<dbReference type="EMBL" id="KM101118">
    <property type="protein sequence ID" value="AIK68945.1"/>
    <property type="molecule type" value="Genomic_DNA"/>
</dbReference>
<proteinExistence type="predicted"/>
<keyword evidence="2" id="KW-1185">Reference proteome</keyword>
<evidence type="ECO:0000313" key="2">
    <source>
        <dbReference type="Proteomes" id="UP000204370"/>
    </source>
</evidence>
<dbReference type="KEGG" id="vg:26635370"/>
<dbReference type="GeneID" id="26635370"/>
<accession>A0A076YLZ2</accession>
<dbReference type="RefSeq" id="YP_009208965.1">
    <property type="nucleotide sequence ID" value="NC_028912.1"/>
</dbReference>
<dbReference type="Proteomes" id="UP000204370">
    <property type="component" value="Segment"/>
</dbReference>
<organism evidence="1 2">
    <name type="scientific">Mycobacterium phage Swirley</name>
    <dbReference type="NCBI Taxonomy" id="1527534"/>
    <lineage>
        <taxon>Viruses</taxon>
        <taxon>Duplodnaviria</taxon>
        <taxon>Heunggongvirae</taxon>
        <taxon>Uroviricota</taxon>
        <taxon>Caudoviricetes</taxon>
        <taxon>Benedictvirus</taxon>
        <taxon>Benedictvirus swirley</taxon>
    </lineage>
</organism>
<sequence length="46" mass="5080">MFEVWAEDVNGLPIFVVGGLYRDRAEQIADSVRAIAVSGNVWVEEA</sequence>
<protein>
    <submittedName>
        <fullName evidence="1">Uncharacterized protein</fullName>
    </submittedName>
</protein>
<reference evidence="1 2" key="1">
    <citation type="submission" date="2014-06" db="EMBL/GenBank/DDBJ databases">
        <authorList>
            <person name="Delgado B.M."/>
            <person name="Feathers C.T."/>
            <person name="Feeney M.S."/>
            <person name="Feuer K.L."/>
            <person name="Florin D.T."/>
            <person name="Gordon M.B."/>
            <person name="Gorman S.E."/>
            <person name="Grajales M."/>
            <person name="Heckman E.L."/>
            <person name="Juarez M.C."/>
            <person name="Kenna M.A."/>
            <person name="Mageeney C.M."/>
            <person name="Marzillier J.Y."/>
            <person name="Miller B.D."/>
            <person name="Schlegel J.L."/>
            <person name="So C.Y."/>
            <person name="Sternberg R.A."/>
            <person name="Ware V.C."/>
            <person name="Anders K.R."/>
            <person name="Braun M.A."/>
            <person name="Delesalle V.A."/>
            <person name="Hughes L.E."/>
            <person name="Bradley K.W."/>
            <person name="Barker L.P."/>
            <person name="Asai D.J."/>
            <person name="Bowman C.A."/>
            <person name="Russell D.A."/>
            <person name="Pope W.H."/>
            <person name="Jacobs-Sera D."/>
            <person name="Hendrix R.W."/>
            <person name="Hatfull G.F."/>
        </authorList>
    </citation>
    <scope>NUCLEOTIDE SEQUENCE [LARGE SCALE GENOMIC DNA]</scope>
</reference>
<gene>
    <name evidence="1" type="ORF">PBI_SWIRLEY_80</name>
</gene>
<name>A0A076YLZ2_9CAUD</name>
<evidence type="ECO:0000313" key="1">
    <source>
        <dbReference type="EMBL" id="AIK68945.1"/>
    </source>
</evidence>
<dbReference type="OrthoDB" id="26339at10239"/>